<dbReference type="PANTHER" id="PTHR47431:SF2">
    <property type="entry name" value="ZN(II)2CYS6 TRANSCRIPTION FACTOR (EUROFUNG)"/>
    <property type="match status" value="1"/>
</dbReference>
<protein>
    <recommendedName>
        <fullName evidence="2">Xylanolytic transcriptional activator regulatory domain-containing protein</fullName>
    </recommendedName>
</protein>
<dbReference type="Pfam" id="PF04082">
    <property type="entry name" value="Fungal_trans"/>
    <property type="match status" value="1"/>
</dbReference>
<dbReference type="GO" id="GO:0003677">
    <property type="term" value="F:DNA binding"/>
    <property type="evidence" value="ECO:0007669"/>
    <property type="project" value="InterPro"/>
</dbReference>
<sequence length="510" mass="57200">MLHCDYIPSRRGRKTAFRFNGASHVPFLASNPSSPPIEIIQSPFVPSSDPLSKAFFPIRFDSGSDISNTTGPRTASDNNSTRADKVDLTLSNTCFTPNSDPMGWMHIYYAKFHRAHPFLPPMSSMFLFNPPNYLLKTMEYAVMHYSCVPPMDDQLRYMSGLVVDAEHSLPRVQALIILSILAHSTGQAKLAREFLEAAVQSASEIHLNQKEFVFPTEDGGKNIFQESARRTWWQLFVLDTLLAALQAGGTLVITINQPEVLLPEEDYLFEETSCVLSNDSIQDLNSRLLFGEDRTYPSFAYLVEACLIFRDVLTQIRCPNTVSPGDHQALDSRVALWFNLLPEEKRQVVKFDGSTDETMFQAHLIAHCARIYLNLPYSCLMSPMTHMRRIICSDPGIELPSPWGTLHTFKVLHAARGITELASLPVSLNSHTPFFICFVVLSSVVHVGACFALQNEVKESHRHHLGLNLSVLDEMGKVWSLASLSKVHIRQAAQDALSFRQSIDSILDVE</sequence>
<reference evidence="3" key="1">
    <citation type="submission" date="2022-09" db="EMBL/GenBank/DDBJ databases">
        <title>Fusarium specimens isolated from Avocado Roots.</title>
        <authorList>
            <person name="Stajich J."/>
            <person name="Roper C."/>
            <person name="Heimlech-Rivalta G."/>
        </authorList>
    </citation>
    <scope>NUCLEOTIDE SEQUENCE</scope>
    <source>
        <strain evidence="3">CF00136</strain>
    </source>
</reference>
<dbReference type="OrthoDB" id="10067394at2759"/>
<dbReference type="AlphaFoldDB" id="A0A9W8S6A6"/>
<keyword evidence="4" id="KW-1185">Reference proteome</keyword>
<evidence type="ECO:0000313" key="4">
    <source>
        <dbReference type="Proteomes" id="UP001152049"/>
    </source>
</evidence>
<evidence type="ECO:0000313" key="3">
    <source>
        <dbReference type="EMBL" id="KAJ4266020.1"/>
    </source>
</evidence>
<dbReference type="CDD" id="cd12148">
    <property type="entry name" value="fungal_TF_MHR"/>
    <property type="match status" value="1"/>
</dbReference>
<dbReference type="EMBL" id="JAOQAZ010000005">
    <property type="protein sequence ID" value="KAJ4266020.1"/>
    <property type="molecule type" value="Genomic_DNA"/>
</dbReference>
<feature type="domain" description="Xylanolytic transcriptional activator regulatory" evidence="2">
    <location>
        <begin position="167"/>
        <end position="273"/>
    </location>
</feature>
<comment type="caution">
    <text evidence="3">The sequence shown here is derived from an EMBL/GenBank/DDBJ whole genome shotgun (WGS) entry which is preliminary data.</text>
</comment>
<accession>A0A9W8S6A6</accession>
<evidence type="ECO:0000256" key="1">
    <source>
        <dbReference type="ARBA" id="ARBA00023242"/>
    </source>
</evidence>
<organism evidence="3 4">
    <name type="scientific">Fusarium torreyae</name>
    <dbReference type="NCBI Taxonomy" id="1237075"/>
    <lineage>
        <taxon>Eukaryota</taxon>
        <taxon>Fungi</taxon>
        <taxon>Dikarya</taxon>
        <taxon>Ascomycota</taxon>
        <taxon>Pezizomycotina</taxon>
        <taxon>Sordariomycetes</taxon>
        <taxon>Hypocreomycetidae</taxon>
        <taxon>Hypocreales</taxon>
        <taxon>Nectriaceae</taxon>
        <taxon>Fusarium</taxon>
    </lineage>
</organism>
<dbReference type="InterPro" id="IPR007219">
    <property type="entry name" value="XnlR_reg_dom"/>
</dbReference>
<keyword evidence="1" id="KW-0539">Nucleus</keyword>
<dbReference type="GO" id="GO:0008270">
    <property type="term" value="F:zinc ion binding"/>
    <property type="evidence" value="ECO:0007669"/>
    <property type="project" value="InterPro"/>
</dbReference>
<evidence type="ECO:0000259" key="2">
    <source>
        <dbReference type="Pfam" id="PF04082"/>
    </source>
</evidence>
<name>A0A9W8S6A6_9HYPO</name>
<gene>
    <name evidence="3" type="ORF">NW762_003993</name>
</gene>
<dbReference type="GO" id="GO:0006351">
    <property type="term" value="P:DNA-templated transcription"/>
    <property type="evidence" value="ECO:0007669"/>
    <property type="project" value="InterPro"/>
</dbReference>
<dbReference type="PANTHER" id="PTHR47431">
    <property type="entry name" value="ZN(II)2CYS6 TRANSCRIPTION FACTOR (EUROFUNG)-RELATED"/>
    <property type="match status" value="1"/>
</dbReference>
<dbReference type="Proteomes" id="UP001152049">
    <property type="component" value="Unassembled WGS sequence"/>
</dbReference>
<proteinExistence type="predicted"/>